<keyword evidence="3" id="KW-0418">Kinase</keyword>
<gene>
    <name evidence="5" type="ORF">OIU84_029805</name>
</gene>
<evidence type="ECO:0000313" key="5">
    <source>
        <dbReference type="EMBL" id="KAJ6419761.1"/>
    </source>
</evidence>
<dbReference type="AlphaFoldDB" id="A0AAD6KA47"/>
<comment type="caution">
    <text evidence="5">The sequence shown here is derived from an EMBL/GenBank/DDBJ whole genome shotgun (WGS) entry which is preliminary data.</text>
</comment>
<dbReference type="InterPro" id="IPR011009">
    <property type="entry name" value="Kinase-like_dom_sf"/>
</dbReference>
<evidence type="ECO:0000256" key="3">
    <source>
        <dbReference type="ARBA" id="ARBA00022777"/>
    </source>
</evidence>
<dbReference type="PANTHER" id="PTHR47973">
    <property type="entry name" value="CYSTEINE-RICH RECEPTOR-LIKE PROTEIN KINASE 3"/>
    <property type="match status" value="1"/>
</dbReference>
<dbReference type="Gene3D" id="1.10.510.10">
    <property type="entry name" value="Transferase(Phosphotransferase) domain 1"/>
    <property type="match status" value="1"/>
</dbReference>
<keyword evidence="2" id="KW-0547">Nucleotide-binding</keyword>
<dbReference type="InterPro" id="IPR052059">
    <property type="entry name" value="CR_Ser/Thr_kinase"/>
</dbReference>
<evidence type="ECO:0000256" key="4">
    <source>
        <dbReference type="ARBA" id="ARBA00022840"/>
    </source>
</evidence>
<evidence type="ECO:0000256" key="2">
    <source>
        <dbReference type="ARBA" id="ARBA00022741"/>
    </source>
</evidence>
<evidence type="ECO:0000256" key="1">
    <source>
        <dbReference type="ARBA" id="ARBA00022679"/>
    </source>
</evidence>
<dbReference type="EMBL" id="JAPFFJ010000009">
    <property type="protein sequence ID" value="KAJ6419761.1"/>
    <property type="molecule type" value="Genomic_DNA"/>
</dbReference>
<dbReference type="SUPFAM" id="SSF56112">
    <property type="entry name" value="Protein kinase-like (PK-like)"/>
    <property type="match status" value="1"/>
</dbReference>
<keyword evidence="6" id="KW-1185">Reference proteome</keyword>
<reference evidence="5 6" key="1">
    <citation type="journal article" date="2023" name="Int. J. Mol. Sci.">
        <title>De Novo Assembly and Annotation of 11 Diverse Shrub Willow (Salix) Genomes Reveals Novel Gene Organization in Sex-Linked Regions.</title>
        <authorList>
            <person name="Hyden B."/>
            <person name="Feng K."/>
            <person name="Yates T.B."/>
            <person name="Jawdy S."/>
            <person name="Cereghino C."/>
            <person name="Smart L.B."/>
            <person name="Muchero W."/>
        </authorList>
    </citation>
    <scope>NUCLEOTIDE SEQUENCE [LARGE SCALE GENOMIC DNA]</scope>
    <source>
        <tissue evidence="5">Shoot tip</tissue>
    </source>
</reference>
<accession>A0AAD6KA47</accession>
<dbReference type="GO" id="GO:0016301">
    <property type="term" value="F:kinase activity"/>
    <property type="evidence" value="ECO:0007669"/>
    <property type="project" value="UniProtKB-KW"/>
</dbReference>
<evidence type="ECO:0000313" key="6">
    <source>
        <dbReference type="Proteomes" id="UP001162972"/>
    </source>
</evidence>
<dbReference type="Proteomes" id="UP001162972">
    <property type="component" value="Chromosome 7"/>
</dbReference>
<organism evidence="5 6">
    <name type="scientific">Salix udensis</name>
    <dbReference type="NCBI Taxonomy" id="889485"/>
    <lineage>
        <taxon>Eukaryota</taxon>
        <taxon>Viridiplantae</taxon>
        <taxon>Streptophyta</taxon>
        <taxon>Embryophyta</taxon>
        <taxon>Tracheophyta</taxon>
        <taxon>Spermatophyta</taxon>
        <taxon>Magnoliopsida</taxon>
        <taxon>eudicotyledons</taxon>
        <taxon>Gunneridae</taxon>
        <taxon>Pentapetalae</taxon>
        <taxon>rosids</taxon>
        <taxon>fabids</taxon>
        <taxon>Malpighiales</taxon>
        <taxon>Salicaceae</taxon>
        <taxon>Saliceae</taxon>
        <taxon>Salix</taxon>
    </lineage>
</organism>
<name>A0AAD6KA47_9ROSI</name>
<protein>
    <submittedName>
        <fullName evidence="5">Uncharacterized protein</fullName>
    </submittedName>
</protein>
<dbReference type="GO" id="GO:0005524">
    <property type="term" value="F:ATP binding"/>
    <property type="evidence" value="ECO:0007669"/>
    <property type="project" value="UniProtKB-KW"/>
</dbReference>
<keyword evidence="1" id="KW-0808">Transferase</keyword>
<proteinExistence type="predicted"/>
<sequence length="117" mass="13117">MSASCALSFLISSSLQQAWKHFQSSTVQEIIDKSMEIEDAEEIQRVVQIGLLCTQESPNLRPTMTEVVQMLRREEVGLPSPSKPPFTDELMELNYLGSFDRHHPSGLSALQLATILK</sequence>
<keyword evidence="4" id="KW-0067">ATP-binding</keyword>